<dbReference type="AlphaFoldDB" id="A0A6J7S2H9"/>
<protein>
    <submittedName>
        <fullName evidence="11">Unannotated protein</fullName>
    </submittedName>
</protein>
<dbReference type="Gene3D" id="3.40.50.300">
    <property type="entry name" value="P-loop containing nucleotide triphosphate hydrolases"/>
    <property type="match status" value="1"/>
</dbReference>
<dbReference type="PANTHER" id="PTHR42711">
    <property type="entry name" value="ABC TRANSPORTER ATP-BINDING PROTEIN"/>
    <property type="match status" value="1"/>
</dbReference>
<keyword evidence="6" id="KW-0067">ATP-binding</keyword>
<evidence type="ECO:0000313" key="10">
    <source>
        <dbReference type="EMBL" id="CAB4342831.1"/>
    </source>
</evidence>
<evidence type="ECO:0000313" key="11">
    <source>
        <dbReference type="EMBL" id="CAB5034818.1"/>
    </source>
</evidence>
<dbReference type="GO" id="GO:0016887">
    <property type="term" value="F:ATP hydrolysis activity"/>
    <property type="evidence" value="ECO:0007669"/>
    <property type="project" value="InterPro"/>
</dbReference>
<organism evidence="11">
    <name type="scientific">freshwater metagenome</name>
    <dbReference type="NCBI Taxonomy" id="449393"/>
    <lineage>
        <taxon>unclassified sequences</taxon>
        <taxon>metagenomes</taxon>
        <taxon>ecological metagenomes</taxon>
    </lineage>
</organism>
<proteinExistence type="inferred from homology"/>
<evidence type="ECO:0000256" key="5">
    <source>
        <dbReference type="ARBA" id="ARBA00022741"/>
    </source>
</evidence>
<dbReference type="InterPro" id="IPR027417">
    <property type="entry name" value="P-loop_NTPase"/>
</dbReference>
<evidence type="ECO:0000256" key="7">
    <source>
        <dbReference type="ARBA" id="ARBA00022967"/>
    </source>
</evidence>
<dbReference type="SMART" id="SM00382">
    <property type="entry name" value="AAA"/>
    <property type="match status" value="1"/>
</dbReference>
<evidence type="ECO:0000256" key="3">
    <source>
        <dbReference type="ARBA" id="ARBA00022448"/>
    </source>
</evidence>
<sequence>MPSTEAAITVVDLHKSYDDHEAVGGVSFEVAEGEIFGLLGPNGAGKTTTVEILEGYRASSSGSVTVLGFDPAERPRALRERVGIVLQSSGMYRHVRVREAVAHWAGLYPHPRDVDEVLKIVGLDDEAQATALVRTLSGGQQRRLDLALALIGDPDLIFLDEPTTGFDPAARRAAWMTIKRLRDLGKTVLLTTHYLEEAQELCDRVAIIKSGKILAEGPPSTLSQASARYRVSWRDETGTLISDEVDDPTELLHRLTGEAIARGESLVDCSVVRPSLEDVYLELTADQASEATQ</sequence>
<dbReference type="InterPro" id="IPR003439">
    <property type="entry name" value="ABC_transporter-like_ATP-bd"/>
</dbReference>
<keyword evidence="5" id="KW-0547">Nucleotide-binding</keyword>
<keyword evidence="4" id="KW-1003">Cell membrane</keyword>
<evidence type="ECO:0000256" key="2">
    <source>
        <dbReference type="ARBA" id="ARBA00005417"/>
    </source>
</evidence>
<keyword evidence="8" id="KW-0472">Membrane</keyword>
<dbReference type="FunFam" id="3.40.50.300:FF:000589">
    <property type="entry name" value="ABC transporter, ATP-binding subunit"/>
    <property type="match status" value="1"/>
</dbReference>
<dbReference type="InterPro" id="IPR003593">
    <property type="entry name" value="AAA+_ATPase"/>
</dbReference>
<dbReference type="CDD" id="cd03230">
    <property type="entry name" value="ABC_DR_subfamily_A"/>
    <property type="match status" value="1"/>
</dbReference>
<name>A0A6J7S2H9_9ZZZZ</name>
<dbReference type="Pfam" id="PF00005">
    <property type="entry name" value="ABC_tran"/>
    <property type="match status" value="1"/>
</dbReference>
<evidence type="ECO:0000256" key="1">
    <source>
        <dbReference type="ARBA" id="ARBA00004236"/>
    </source>
</evidence>
<dbReference type="PROSITE" id="PS00211">
    <property type="entry name" value="ABC_TRANSPORTER_1"/>
    <property type="match status" value="1"/>
</dbReference>
<evidence type="ECO:0000256" key="4">
    <source>
        <dbReference type="ARBA" id="ARBA00022475"/>
    </source>
</evidence>
<evidence type="ECO:0000259" key="9">
    <source>
        <dbReference type="PROSITE" id="PS50893"/>
    </source>
</evidence>
<dbReference type="EMBL" id="CAESAO010000052">
    <property type="protein sequence ID" value="CAB4342831.1"/>
    <property type="molecule type" value="Genomic_DNA"/>
</dbReference>
<dbReference type="GO" id="GO:0005524">
    <property type="term" value="F:ATP binding"/>
    <property type="evidence" value="ECO:0007669"/>
    <property type="project" value="UniProtKB-KW"/>
</dbReference>
<dbReference type="EMBL" id="CAFBPX010000116">
    <property type="protein sequence ID" value="CAB5034818.1"/>
    <property type="molecule type" value="Genomic_DNA"/>
</dbReference>
<feature type="domain" description="ABC transporter" evidence="9">
    <location>
        <begin position="8"/>
        <end position="235"/>
    </location>
</feature>
<evidence type="ECO:0000256" key="6">
    <source>
        <dbReference type="ARBA" id="ARBA00022840"/>
    </source>
</evidence>
<dbReference type="PANTHER" id="PTHR42711:SF5">
    <property type="entry name" value="ABC TRANSPORTER ATP-BINDING PROTEIN NATA"/>
    <property type="match status" value="1"/>
</dbReference>
<keyword evidence="3" id="KW-0813">Transport</keyword>
<reference evidence="11" key="1">
    <citation type="submission" date="2020-05" db="EMBL/GenBank/DDBJ databases">
        <authorList>
            <person name="Chiriac C."/>
            <person name="Salcher M."/>
            <person name="Ghai R."/>
            <person name="Kavagutti S V."/>
        </authorList>
    </citation>
    <scope>NUCLEOTIDE SEQUENCE</scope>
</reference>
<dbReference type="SUPFAM" id="SSF52540">
    <property type="entry name" value="P-loop containing nucleoside triphosphate hydrolases"/>
    <property type="match status" value="1"/>
</dbReference>
<accession>A0A6J7S2H9</accession>
<gene>
    <name evidence="10" type="ORF">UFOPK3522_00764</name>
    <name evidence="11" type="ORF">UFOPK4175_00721</name>
</gene>
<keyword evidence="7" id="KW-1278">Translocase</keyword>
<dbReference type="InterPro" id="IPR050763">
    <property type="entry name" value="ABC_transporter_ATP-binding"/>
</dbReference>
<dbReference type="GO" id="GO:0005886">
    <property type="term" value="C:plasma membrane"/>
    <property type="evidence" value="ECO:0007669"/>
    <property type="project" value="UniProtKB-SubCell"/>
</dbReference>
<comment type="subcellular location">
    <subcellularLocation>
        <location evidence="1">Cell membrane</location>
    </subcellularLocation>
</comment>
<dbReference type="PROSITE" id="PS50893">
    <property type="entry name" value="ABC_TRANSPORTER_2"/>
    <property type="match status" value="1"/>
</dbReference>
<evidence type="ECO:0000256" key="8">
    <source>
        <dbReference type="ARBA" id="ARBA00023136"/>
    </source>
</evidence>
<comment type="similarity">
    <text evidence="2">Belongs to the ABC transporter superfamily.</text>
</comment>
<dbReference type="InterPro" id="IPR017871">
    <property type="entry name" value="ABC_transporter-like_CS"/>
</dbReference>